<keyword evidence="3 5" id="KW-0560">Oxidoreductase</keyword>
<dbReference type="EMBL" id="LS483470">
    <property type="protein sequence ID" value="SQI36406.1"/>
    <property type="molecule type" value="Genomic_DNA"/>
</dbReference>
<dbReference type="Gene3D" id="3.90.180.10">
    <property type="entry name" value="Medium-chain alcohol dehydrogenases, catalytic domain"/>
    <property type="match status" value="1"/>
</dbReference>
<dbReference type="KEGG" id="lri:NCTC12151_00745"/>
<dbReference type="SMART" id="SM00829">
    <property type="entry name" value="PKS_ER"/>
    <property type="match status" value="1"/>
</dbReference>
<dbReference type="SUPFAM" id="SSF50129">
    <property type="entry name" value="GroES-like"/>
    <property type="match status" value="1"/>
</dbReference>
<dbReference type="PANTHER" id="PTHR43401">
    <property type="entry name" value="L-THREONINE 3-DEHYDROGENASE"/>
    <property type="match status" value="1"/>
</dbReference>
<dbReference type="RefSeq" id="WP_111739349.1">
    <property type="nucleotide sequence ID" value="NZ_LR698987.1"/>
</dbReference>
<keyword evidence="2" id="KW-0862">Zinc</keyword>
<dbReference type="InterPro" id="IPR013149">
    <property type="entry name" value="ADH-like_C"/>
</dbReference>
<protein>
    <submittedName>
        <fullName evidence="5">Sorbitol dehydrogenase</fullName>
        <ecNumber evidence="5">1.1.1.14</ecNumber>
    </submittedName>
</protein>
<organism evidence="5 6">
    <name type="scientific">Leminorella richardii</name>
    <dbReference type="NCBI Taxonomy" id="158841"/>
    <lineage>
        <taxon>Bacteria</taxon>
        <taxon>Pseudomonadati</taxon>
        <taxon>Pseudomonadota</taxon>
        <taxon>Gammaproteobacteria</taxon>
        <taxon>Enterobacterales</taxon>
        <taxon>Budviciaceae</taxon>
        <taxon>Leminorella</taxon>
    </lineage>
</organism>
<name>A0A2X4U9C2_9GAMM</name>
<reference evidence="5 6" key="1">
    <citation type="submission" date="2018-06" db="EMBL/GenBank/DDBJ databases">
        <authorList>
            <consortium name="Pathogen Informatics"/>
            <person name="Doyle S."/>
        </authorList>
    </citation>
    <scope>NUCLEOTIDE SEQUENCE [LARGE SCALE GENOMIC DNA]</scope>
    <source>
        <strain evidence="5 6">NCTC12151</strain>
    </source>
</reference>
<evidence type="ECO:0000313" key="6">
    <source>
        <dbReference type="Proteomes" id="UP000249005"/>
    </source>
</evidence>
<dbReference type="InterPro" id="IPR011032">
    <property type="entry name" value="GroES-like_sf"/>
</dbReference>
<keyword evidence="1" id="KW-0479">Metal-binding</keyword>
<dbReference type="InterPro" id="IPR036291">
    <property type="entry name" value="NAD(P)-bd_dom_sf"/>
</dbReference>
<dbReference type="SUPFAM" id="SSF51735">
    <property type="entry name" value="NAD(P)-binding Rossmann-fold domains"/>
    <property type="match status" value="1"/>
</dbReference>
<dbReference type="InterPro" id="IPR020843">
    <property type="entry name" value="ER"/>
</dbReference>
<evidence type="ECO:0000256" key="1">
    <source>
        <dbReference type="ARBA" id="ARBA00022723"/>
    </source>
</evidence>
<dbReference type="PANTHER" id="PTHR43401:SF2">
    <property type="entry name" value="L-THREONINE 3-DEHYDROGENASE"/>
    <property type="match status" value="1"/>
</dbReference>
<proteinExistence type="predicted"/>
<dbReference type="EC" id="1.1.1.14" evidence="5"/>
<dbReference type="Pfam" id="PF08240">
    <property type="entry name" value="ADH_N"/>
    <property type="match status" value="1"/>
</dbReference>
<keyword evidence="6" id="KW-1185">Reference proteome</keyword>
<sequence length="333" mass="35247">MKAIVYHGSNNVSLDNVPVPEIKANEVLIKVHYAGICGSDLNIYVGAHPRAKAPLVPGHEFSGVIEEGNGHFAKGTKVTVRPLISCGHCYACESGNSHVCASLKLYGIDTDGGMAEYVKVPADVVHVLPDNMPMTIGAFVEPLAVGVHAVSRAKMQAGDSVVVFGAGTIGFCVASVAATCGAKQVIIVETNPFRLGLAKEAGFIAINPADTNVVDKVLELTGGTGADVVFDCAAHPSVAAVLTKLVRVQGTIEIVGSYKKPAEMALLDIEFKELTIVGTRVYVKRDFETAIKLIQAGFPYERLITVYAPEQAKEGFDICLNGGNVIKVMYQFS</sequence>
<dbReference type="GO" id="GO:0003939">
    <property type="term" value="F:L-iditol 2-dehydrogenase (NAD+) activity"/>
    <property type="evidence" value="ECO:0007669"/>
    <property type="project" value="UniProtKB-EC"/>
</dbReference>
<dbReference type="InterPro" id="IPR050129">
    <property type="entry name" value="Zn_alcohol_dh"/>
</dbReference>
<accession>A0A2X4U9C2</accession>
<gene>
    <name evidence="5" type="primary">gutB_2</name>
    <name evidence="5" type="ORF">NCTC12151_00745</name>
</gene>
<dbReference type="AlphaFoldDB" id="A0A2X4U9C2"/>
<dbReference type="InterPro" id="IPR013154">
    <property type="entry name" value="ADH-like_N"/>
</dbReference>
<dbReference type="Gene3D" id="3.40.50.720">
    <property type="entry name" value="NAD(P)-binding Rossmann-like Domain"/>
    <property type="match status" value="1"/>
</dbReference>
<evidence type="ECO:0000256" key="2">
    <source>
        <dbReference type="ARBA" id="ARBA00022833"/>
    </source>
</evidence>
<dbReference type="Pfam" id="PF00107">
    <property type="entry name" value="ADH_zinc_N"/>
    <property type="match status" value="1"/>
</dbReference>
<feature type="domain" description="Enoyl reductase (ER)" evidence="4">
    <location>
        <begin position="8"/>
        <end position="305"/>
    </location>
</feature>
<evidence type="ECO:0000256" key="3">
    <source>
        <dbReference type="ARBA" id="ARBA00023002"/>
    </source>
</evidence>
<dbReference type="GO" id="GO:0046872">
    <property type="term" value="F:metal ion binding"/>
    <property type="evidence" value="ECO:0007669"/>
    <property type="project" value="UniProtKB-KW"/>
</dbReference>
<evidence type="ECO:0000313" key="5">
    <source>
        <dbReference type="EMBL" id="SQI36406.1"/>
    </source>
</evidence>
<dbReference type="OrthoDB" id="9773078at2"/>
<dbReference type="Proteomes" id="UP000249005">
    <property type="component" value="Chromosome 1"/>
</dbReference>
<evidence type="ECO:0000259" key="4">
    <source>
        <dbReference type="SMART" id="SM00829"/>
    </source>
</evidence>